<evidence type="ECO:0000256" key="2">
    <source>
        <dbReference type="SAM" id="MobiDB-lite"/>
    </source>
</evidence>
<feature type="region of interest" description="Disordered" evidence="2">
    <location>
        <begin position="1"/>
        <end position="59"/>
    </location>
</feature>
<feature type="compositionally biased region" description="Low complexity" evidence="2">
    <location>
        <begin position="40"/>
        <end position="55"/>
    </location>
</feature>
<dbReference type="CDD" id="cd12148">
    <property type="entry name" value="fungal_TF_MHR"/>
    <property type="match status" value="1"/>
</dbReference>
<dbReference type="AlphaFoldDB" id="A0A0U1LNX9"/>
<evidence type="ECO:0000313" key="5">
    <source>
        <dbReference type="EMBL" id="CRG84816.1"/>
    </source>
</evidence>
<organism evidence="5 6">
    <name type="scientific">Talaromyces islandicus</name>
    <name type="common">Penicillium islandicum</name>
    <dbReference type="NCBI Taxonomy" id="28573"/>
    <lineage>
        <taxon>Eukaryota</taxon>
        <taxon>Fungi</taxon>
        <taxon>Dikarya</taxon>
        <taxon>Ascomycota</taxon>
        <taxon>Pezizomycotina</taxon>
        <taxon>Eurotiomycetes</taxon>
        <taxon>Eurotiomycetidae</taxon>
        <taxon>Eurotiales</taxon>
        <taxon>Trichocomaceae</taxon>
        <taxon>Talaromyces</taxon>
        <taxon>Talaromyces sect. Islandici</taxon>
    </lineage>
</organism>
<accession>A0A0U1LNX9</accession>
<dbReference type="OMA" id="NLFVEQH"/>
<feature type="compositionally biased region" description="Low complexity" evidence="2">
    <location>
        <begin position="1"/>
        <end position="10"/>
    </location>
</feature>
<feature type="compositionally biased region" description="Gly residues" evidence="2">
    <location>
        <begin position="11"/>
        <end position="21"/>
    </location>
</feature>
<dbReference type="GO" id="GO:0003700">
    <property type="term" value="F:DNA-binding transcription factor activity"/>
    <property type="evidence" value="ECO:0007669"/>
    <property type="project" value="InterPro"/>
</dbReference>
<dbReference type="SMART" id="SM00906">
    <property type="entry name" value="Fungal_trans"/>
    <property type="match status" value="1"/>
</dbReference>
<gene>
    <name evidence="5" type="ORF">PISL3812_02006</name>
</gene>
<evidence type="ECO:0000313" key="6">
    <source>
        <dbReference type="Proteomes" id="UP000054383"/>
    </source>
</evidence>
<dbReference type="InterPro" id="IPR050987">
    <property type="entry name" value="AtrR-like"/>
</dbReference>
<dbReference type="PANTHER" id="PTHR46910:SF5">
    <property type="entry name" value="ZN(II)2CYS6 TRANSCRIPTION FACTOR (EUROFUNG)"/>
    <property type="match status" value="1"/>
</dbReference>
<feature type="domain" description="Xylanolytic transcriptional activator regulatory" evidence="4">
    <location>
        <begin position="400"/>
        <end position="470"/>
    </location>
</feature>
<feature type="transmembrane region" description="Helical" evidence="3">
    <location>
        <begin position="626"/>
        <end position="647"/>
    </location>
</feature>
<feature type="compositionally biased region" description="Polar residues" evidence="2">
    <location>
        <begin position="163"/>
        <end position="173"/>
    </location>
</feature>
<dbReference type="GO" id="GO:0006351">
    <property type="term" value="P:DNA-templated transcription"/>
    <property type="evidence" value="ECO:0007669"/>
    <property type="project" value="InterPro"/>
</dbReference>
<keyword evidence="6" id="KW-1185">Reference proteome</keyword>
<dbReference type="GO" id="GO:0008270">
    <property type="term" value="F:zinc ion binding"/>
    <property type="evidence" value="ECO:0007669"/>
    <property type="project" value="InterPro"/>
</dbReference>
<dbReference type="EMBL" id="CVMT01000002">
    <property type="protein sequence ID" value="CRG84816.1"/>
    <property type="molecule type" value="Genomic_DNA"/>
</dbReference>
<keyword evidence="1" id="KW-0539">Nucleus</keyword>
<proteinExistence type="predicted"/>
<evidence type="ECO:0000259" key="4">
    <source>
        <dbReference type="SMART" id="SM00906"/>
    </source>
</evidence>
<dbReference type="PANTHER" id="PTHR46910">
    <property type="entry name" value="TRANSCRIPTION FACTOR PDR1"/>
    <property type="match status" value="1"/>
</dbReference>
<feature type="compositionally biased region" description="Pro residues" evidence="2">
    <location>
        <begin position="175"/>
        <end position="187"/>
    </location>
</feature>
<reference evidence="5 6" key="1">
    <citation type="submission" date="2015-04" db="EMBL/GenBank/DDBJ databases">
        <authorList>
            <person name="Syromyatnikov M.Y."/>
            <person name="Popov V.N."/>
        </authorList>
    </citation>
    <scope>NUCLEOTIDE SEQUENCE [LARGE SCALE GENOMIC DNA]</scope>
    <source>
        <strain evidence="5">WF-38-12</strain>
    </source>
</reference>
<feature type="region of interest" description="Disordered" evidence="2">
    <location>
        <begin position="154"/>
        <end position="204"/>
    </location>
</feature>
<name>A0A0U1LNX9_TALIS</name>
<dbReference type="STRING" id="28573.A0A0U1LNX9"/>
<dbReference type="GO" id="GO:0003677">
    <property type="term" value="F:DNA binding"/>
    <property type="evidence" value="ECO:0007669"/>
    <property type="project" value="InterPro"/>
</dbReference>
<protein>
    <submittedName>
        <fullName evidence="5">Putative transcriptional regulatory protein PB24D3,01</fullName>
    </submittedName>
</protein>
<dbReference type="InterPro" id="IPR007219">
    <property type="entry name" value="XnlR_reg_dom"/>
</dbReference>
<sequence>MSFNNNDNFGGNQGGSDGSNGLGNLLNKAEGFINQGGSGNNNDNNNNQQSGSGNNITQSIDNAVDNAVDKFADQYIPQGSEGVANKEINNVINGAINNQANKDTSRWLKHLKVRIEPEFIDELATNAAFESERKIDSFEARFNGIEKLLRNLTASLSGGPPNTGVSRSSTSPITEPKPPVYNEPQPPSLVGDKQPQQEPFEGDSSMTAHTVFASNFLEQAVTSSQLGKQLSPDFQNALRSLQRIVRIQNKKSGPFDSKFVHRKPLPKAGLSGLSLPPTEVVLKLLREIKAAPPMTFMMSCAFISIDDFVESCRKVFFATDDYSMETFIIVNAGLHHLFEEKSVTGDSMSEEYVKYHYLCRDNLETALANLPFFLHPRKEIIEALLLGVTYSIGISKFTLAWELNSAAAGMCRTLGWHRLSDTGDEINKKHASIFWFCYTLDKSLSLRFGRSSILQDWDISTPRLFAKPGQEEDPLQSSFDTWIESSRIQGDMYEYLYSPAALNRPAEQRVETARHLVSRLKQLWQQMQGYSAALKGEKRAMVEARVQDVRDKEWHMTNLEMMLKAGEVGHWTALTLVYRAIPSVPQFTSSTCSYNAECIEAARIAFRCHEECMNLTSSSLFAKVGYLHWTILFTPFTPFIVLFCHVIETSNMDDLQRLAQFVASLQPALKMSQPVEKLHRLCQVLHQVAALYVEARAKAQDDQDQGMMSMIGNDFDMYLSQLGLVPRQTCNGSINTSGISADFDMEGVVVESTQLAGWFSGNSHVMGLMEEEDFSEFLLDVQ</sequence>
<dbReference type="OrthoDB" id="103819at2759"/>
<evidence type="ECO:0000256" key="3">
    <source>
        <dbReference type="SAM" id="Phobius"/>
    </source>
</evidence>
<dbReference type="Proteomes" id="UP000054383">
    <property type="component" value="Unassembled WGS sequence"/>
</dbReference>
<keyword evidence="3" id="KW-0472">Membrane</keyword>
<keyword evidence="3" id="KW-0812">Transmembrane</keyword>
<dbReference type="Pfam" id="PF04082">
    <property type="entry name" value="Fungal_trans"/>
    <property type="match status" value="1"/>
</dbReference>
<keyword evidence="3" id="KW-1133">Transmembrane helix</keyword>
<evidence type="ECO:0000256" key="1">
    <source>
        <dbReference type="ARBA" id="ARBA00023242"/>
    </source>
</evidence>